<proteinExistence type="predicted"/>
<evidence type="ECO:0000259" key="3">
    <source>
        <dbReference type="Pfam" id="PF13473"/>
    </source>
</evidence>
<comment type="caution">
    <text evidence="4">The sequence shown here is derived from an EMBL/GenBank/DDBJ whole genome shotgun (WGS) entry which is preliminary data.</text>
</comment>
<protein>
    <submittedName>
        <fullName evidence="4">Cupredoxin-like protein</fullName>
    </submittedName>
</protein>
<evidence type="ECO:0000256" key="2">
    <source>
        <dbReference type="ARBA" id="ARBA00023008"/>
    </source>
</evidence>
<keyword evidence="1" id="KW-0479">Metal-binding</keyword>
<dbReference type="Gene3D" id="2.60.40.420">
    <property type="entry name" value="Cupredoxins - blue copper proteins"/>
    <property type="match status" value="1"/>
</dbReference>
<dbReference type="OrthoDB" id="5343781at2"/>
<dbReference type="RefSeq" id="WP_123401025.1">
    <property type="nucleotide sequence ID" value="NZ_RJVI01000002.1"/>
</dbReference>
<dbReference type="InterPro" id="IPR033138">
    <property type="entry name" value="Cu_oxidase_CS"/>
</dbReference>
<dbReference type="PROSITE" id="PS00079">
    <property type="entry name" value="MULTICOPPER_OXIDASE1"/>
    <property type="match status" value="1"/>
</dbReference>
<dbReference type="InterPro" id="IPR028096">
    <property type="entry name" value="EfeO_Cupredoxin"/>
</dbReference>
<dbReference type="Pfam" id="PF13473">
    <property type="entry name" value="Cupredoxin_1"/>
    <property type="match status" value="1"/>
</dbReference>
<keyword evidence="2" id="KW-0186">Copper</keyword>
<dbReference type="PANTHER" id="PTHR38439:SF3">
    <property type="entry name" value="COPPER-RESISTANT CUPROPROTEIN COPI"/>
    <property type="match status" value="1"/>
</dbReference>
<sequence length="149" mass="16812">MYKRIGVVMLAGIVPVMGAAGQDPIRDGEAIVKAADWKQAQRIEVRIEEYEYAPDRIVLEAGKPYKLVIENEGEKAHYFTAPEFYKAVAWRKAEAEKVEVKAPYFKAFEIKPGGELELFFVAVGKGSFPVYCTIDDHRDRGMEGEIVVR</sequence>
<evidence type="ECO:0000313" key="4">
    <source>
        <dbReference type="EMBL" id="ROR32046.1"/>
    </source>
</evidence>
<reference evidence="4 5" key="1">
    <citation type="submission" date="2018-11" db="EMBL/GenBank/DDBJ databases">
        <title>Genomic Encyclopedia of Type Strains, Phase IV (KMG-IV): sequencing the most valuable type-strain genomes for metagenomic binning, comparative biology and taxonomic classification.</title>
        <authorList>
            <person name="Goeker M."/>
        </authorList>
    </citation>
    <scope>NUCLEOTIDE SEQUENCE [LARGE SCALE GENOMIC DNA]</scope>
    <source>
        <strain evidence="4 5">DSM 100275</strain>
    </source>
</reference>
<feature type="domain" description="EfeO-type cupredoxin-like" evidence="3">
    <location>
        <begin position="33"/>
        <end position="133"/>
    </location>
</feature>
<dbReference type="SUPFAM" id="SSF49503">
    <property type="entry name" value="Cupredoxins"/>
    <property type="match status" value="1"/>
</dbReference>
<name>A0A3N1XZM7_9GAMM</name>
<dbReference type="Proteomes" id="UP000276634">
    <property type="component" value="Unassembled WGS sequence"/>
</dbReference>
<dbReference type="InterPro" id="IPR008972">
    <property type="entry name" value="Cupredoxin"/>
</dbReference>
<gene>
    <name evidence="4" type="ORF">EDC57_1233</name>
</gene>
<organism evidence="4 5">
    <name type="scientific">Inmirania thermothiophila</name>
    <dbReference type="NCBI Taxonomy" id="1750597"/>
    <lineage>
        <taxon>Bacteria</taxon>
        <taxon>Pseudomonadati</taxon>
        <taxon>Pseudomonadota</taxon>
        <taxon>Gammaproteobacteria</taxon>
        <taxon>Chromatiales</taxon>
        <taxon>Ectothiorhodospiraceae</taxon>
        <taxon>Inmirania</taxon>
    </lineage>
</organism>
<evidence type="ECO:0000313" key="5">
    <source>
        <dbReference type="Proteomes" id="UP000276634"/>
    </source>
</evidence>
<dbReference type="GO" id="GO:0046872">
    <property type="term" value="F:metal ion binding"/>
    <property type="evidence" value="ECO:0007669"/>
    <property type="project" value="UniProtKB-KW"/>
</dbReference>
<evidence type="ECO:0000256" key="1">
    <source>
        <dbReference type="ARBA" id="ARBA00022723"/>
    </source>
</evidence>
<dbReference type="EMBL" id="RJVI01000002">
    <property type="protein sequence ID" value="ROR32046.1"/>
    <property type="molecule type" value="Genomic_DNA"/>
</dbReference>
<keyword evidence="5" id="KW-1185">Reference proteome</keyword>
<dbReference type="PANTHER" id="PTHR38439">
    <property type="entry name" value="AURACYANIN-B"/>
    <property type="match status" value="1"/>
</dbReference>
<dbReference type="InterPro" id="IPR050845">
    <property type="entry name" value="Cu-binding_ET"/>
</dbReference>
<accession>A0A3N1XZM7</accession>
<dbReference type="AlphaFoldDB" id="A0A3N1XZM7"/>